<protein>
    <submittedName>
        <fullName evidence="1">Dodecin family protein</fullName>
    </submittedName>
</protein>
<sequence length="68" mass="7523">MSIAKVIEVLAEGDSIEQAIENAVKEAGRTVRNIRSVYVAETQAIVRDGKIKKYRVNTRLTFVVSDGD</sequence>
<dbReference type="InterPro" id="IPR036694">
    <property type="entry name" value="Dodecin-like_sf"/>
</dbReference>
<comment type="caution">
    <text evidence="1">The sequence shown here is derived from an EMBL/GenBank/DDBJ whole genome shotgun (WGS) entry which is preliminary data.</text>
</comment>
<dbReference type="Gene3D" id="3.30.1660.10">
    <property type="entry name" value="Flavin-binding protein dodecin"/>
    <property type="match status" value="1"/>
</dbReference>
<dbReference type="InterPro" id="IPR009923">
    <property type="entry name" value="Dodecin"/>
</dbReference>
<reference evidence="1 2" key="1">
    <citation type="submission" date="2024-02" db="EMBL/GenBank/DDBJ databases">
        <title>A novel Gemmatimonadota bacterium.</title>
        <authorList>
            <person name="Du Z.-J."/>
            <person name="Ye Y.-Q."/>
        </authorList>
    </citation>
    <scope>NUCLEOTIDE SEQUENCE [LARGE SCALE GENOMIC DNA]</scope>
    <source>
        <strain evidence="1 2">DH-20</strain>
    </source>
</reference>
<dbReference type="SUPFAM" id="SSF89807">
    <property type="entry name" value="Dodecin-like"/>
    <property type="match status" value="1"/>
</dbReference>
<evidence type="ECO:0000313" key="1">
    <source>
        <dbReference type="EMBL" id="MEK9500151.1"/>
    </source>
</evidence>
<dbReference type="Pfam" id="PF07311">
    <property type="entry name" value="Dodecin"/>
    <property type="match status" value="1"/>
</dbReference>
<organism evidence="1 2">
    <name type="scientific">Gaopeijia maritima</name>
    <dbReference type="NCBI Taxonomy" id="3119007"/>
    <lineage>
        <taxon>Bacteria</taxon>
        <taxon>Pseudomonadati</taxon>
        <taxon>Gemmatimonadota</taxon>
        <taxon>Longimicrobiia</taxon>
        <taxon>Gaopeijiales</taxon>
        <taxon>Gaopeijiaceae</taxon>
        <taxon>Gaopeijia</taxon>
    </lineage>
</organism>
<dbReference type="InterPro" id="IPR025543">
    <property type="entry name" value="Dodecin-like"/>
</dbReference>
<evidence type="ECO:0000313" key="2">
    <source>
        <dbReference type="Proteomes" id="UP001484239"/>
    </source>
</evidence>
<accession>A0ABU9E6K1</accession>
<keyword evidence="2" id="KW-1185">Reference proteome</keyword>
<proteinExistence type="predicted"/>
<gene>
    <name evidence="1" type="ORF">WI372_04110</name>
</gene>
<name>A0ABU9E6K1_9BACT</name>
<dbReference type="RefSeq" id="WP_405275482.1">
    <property type="nucleotide sequence ID" value="NZ_CP144380.1"/>
</dbReference>
<dbReference type="Proteomes" id="UP001484239">
    <property type="component" value="Unassembled WGS sequence"/>
</dbReference>
<dbReference type="EMBL" id="JBBHLI010000002">
    <property type="protein sequence ID" value="MEK9500151.1"/>
    <property type="molecule type" value="Genomic_DNA"/>
</dbReference>